<gene>
    <name evidence="2" type="ORF">MUY27_13985</name>
</gene>
<comment type="caution">
    <text evidence="2">The sequence shown here is derived from an EMBL/GenBank/DDBJ whole genome shotgun (WGS) entry which is preliminary data.</text>
</comment>
<evidence type="ECO:0000313" key="3">
    <source>
        <dbReference type="Proteomes" id="UP001139450"/>
    </source>
</evidence>
<evidence type="ECO:0000259" key="1">
    <source>
        <dbReference type="PROSITE" id="PS50837"/>
    </source>
</evidence>
<dbReference type="Proteomes" id="UP001139450">
    <property type="component" value="Unassembled WGS sequence"/>
</dbReference>
<dbReference type="InterPro" id="IPR027417">
    <property type="entry name" value="P-loop_NTPase"/>
</dbReference>
<sequence length="579" mass="67882">MQELSIKAESYLEKLKEQFNTILDEKILKRLAEYQAEEYKRNYYSKTIIYRTEPVKLNDFYQPLFIRPYGNNHKNIRIDTRSSEELFTANNLITLLGTAGSGKSTIVKYLYTNCVDENFRTPIKVELRYLNKYEGTLYNYLEDEIFKAEQLSLDKKELNKLLSLGGFIFFLDGYDELSSNIKERATKEINDFTRTFANNYFLLTSRPYTNIELLTRFSNFSVCELNDDEIDQFVRKQIPVSELEIASKILEAINEDSNESYKTFLSNPLLLSMFILTFQTYSNIPPKKSTFYKQVFDSLFQLHDSMSKLAYDREKKSGLSKEQFEHVLKVFSYISFFKQAFVFDEVFLNNVFNKIKEIKRTLTFENDYLLDDFTVAICILQKEGLDYTFPHRSLQEYFASLYVVSLGDKQKNEAYSKIFLSLKSFDIIELFTKDNFFSLLVEQDQIGVIKSLTIPFLEHTNDTLKSIANYSKCEGILTSLQYYLVVTHSNLFILSDLLTKLKEYSQHRVRYIQDHIVLTQKKGKINRKVSPGGVEKIKQLNETYGKDIKSRLPKAIRLLKIYLSEEIKSDSFIIDLIDN</sequence>
<reference evidence="2" key="1">
    <citation type="submission" date="2022-04" db="EMBL/GenBank/DDBJ databases">
        <title>Mucilaginibacter sp. RS28 isolated from freshwater.</title>
        <authorList>
            <person name="Ko S.-R."/>
        </authorList>
    </citation>
    <scope>NUCLEOTIDE SEQUENCE</scope>
    <source>
        <strain evidence="2">RS28</strain>
    </source>
</reference>
<organism evidence="2 3">
    <name type="scientific">Mucilaginibacter straminoryzae</name>
    <dbReference type="NCBI Taxonomy" id="2932774"/>
    <lineage>
        <taxon>Bacteria</taxon>
        <taxon>Pseudomonadati</taxon>
        <taxon>Bacteroidota</taxon>
        <taxon>Sphingobacteriia</taxon>
        <taxon>Sphingobacteriales</taxon>
        <taxon>Sphingobacteriaceae</taxon>
        <taxon>Mucilaginibacter</taxon>
    </lineage>
</organism>
<name>A0A9X1X6Y2_9SPHI</name>
<dbReference type="AlphaFoldDB" id="A0A9X1X6Y2"/>
<dbReference type="RefSeq" id="WP_245130762.1">
    <property type="nucleotide sequence ID" value="NZ_JALJEJ010000006.1"/>
</dbReference>
<feature type="domain" description="NACHT" evidence="1">
    <location>
        <begin position="91"/>
        <end position="207"/>
    </location>
</feature>
<dbReference type="PANTHER" id="PTHR46844">
    <property type="entry name" value="SLR5058 PROTEIN"/>
    <property type="match status" value="1"/>
</dbReference>
<dbReference type="EMBL" id="JALJEJ010000006">
    <property type="protein sequence ID" value="MCJ8210823.1"/>
    <property type="molecule type" value="Genomic_DNA"/>
</dbReference>
<proteinExistence type="predicted"/>
<protein>
    <submittedName>
        <fullName evidence="2">NACHT domain-containing protein</fullName>
    </submittedName>
</protein>
<accession>A0A9X1X6Y2</accession>
<dbReference type="PANTHER" id="PTHR46844:SF1">
    <property type="entry name" value="SLR5058 PROTEIN"/>
    <property type="match status" value="1"/>
</dbReference>
<dbReference type="InterPro" id="IPR007111">
    <property type="entry name" value="NACHT_NTPase"/>
</dbReference>
<dbReference type="Pfam" id="PF05729">
    <property type="entry name" value="NACHT"/>
    <property type="match status" value="1"/>
</dbReference>
<dbReference type="PROSITE" id="PS50837">
    <property type="entry name" value="NACHT"/>
    <property type="match status" value="1"/>
</dbReference>
<dbReference type="Gene3D" id="3.40.50.300">
    <property type="entry name" value="P-loop containing nucleotide triphosphate hydrolases"/>
    <property type="match status" value="1"/>
</dbReference>
<evidence type="ECO:0000313" key="2">
    <source>
        <dbReference type="EMBL" id="MCJ8210823.1"/>
    </source>
</evidence>
<keyword evidence="3" id="KW-1185">Reference proteome</keyword>
<dbReference type="SUPFAM" id="SSF52540">
    <property type="entry name" value="P-loop containing nucleoside triphosphate hydrolases"/>
    <property type="match status" value="1"/>
</dbReference>